<dbReference type="PROSITE" id="PS50931">
    <property type="entry name" value="HTH_LYSR"/>
    <property type="match status" value="1"/>
</dbReference>
<dbReference type="InterPro" id="IPR000847">
    <property type="entry name" value="LysR_HTH_N"/>
</dbReference>
<protein>
    <recommendedName>
        <fullName evidence="1">HTH lysR-type domain-containing protein</fullName>
    </recommendedName>
</protein>
<dbReference type="GO" id="GO:0003700">
    <property type="term" value="F:DNA-binding transcription factor activity"/>
    <property type="evidence" value="ECO:0007669"/>
    <property type="project" value="InterPro"/>
</dbReference>
<dbReference type="Proteomes" id="UP000004776">
    <property type="component" value="Unassembled WGS sequence"/>
</dbReference>
<accession>G5RZV3</accession>
<gene>
    <name evidence="2" type="ORF">LTSEURB_4389</name>
</gene>
<organism evidence="2 3">
    <name type="scientific">Salmonella enterica subsp. enterica serovar Urbana str. R8-2977</name>
    <dbReference type="NCBI Taxonomy" id="913084"/>
    <lineage>
        <taxon>Bacteria</taxon>
        <taxon>Pseudomonadati</taxon>
        <taxon>Pseudomonadota</taxon>
        <taxon>Gammaproteobacteria</taxon>
        <taxon>Enterobacterales</taxon>
        <taxon>Enterobacteriaceae</taxon>
        <taxon>Salmonella</taxon>
    </lineage>
</organism>
<feature type="non-terminal residue" evidence="2">
    <location>
        <position position="31"/>
    </location>
</feature>
<proteinExistence type="predicted"/>
<evidence type="ECO:0000313" key="3">
    <source>
        <dbReference type="Proteomes" id="UP000004776"/>
    </source>
</evidence>
<comment type="caution">
    <text evidence="2">The sequence shown here is derived from an EMBL/GenBank/DDBJ whole genome shotgun (WGS) entry which is preliminary data.</text>
</comment>
<sequence>MTIKELAMLNLQRMSLFIAVVDSGSFTAAAA</sequence>
<dbReference type="AlphaFoldDB" id="G5RZV3"/>
<evidence type="ECO:0000259" key="1">
    <source>
        <dbReference type="PROSITE" id="PS50931"/>
    </source>
</evidence>
<feature type="domain" description="HTH lysR-type" evidence="1">
    <location>
        <begin position="9"/>
        <end position="31"/>
    </location>
</feature>
<name>G5RZV3_SALET</name>
<evidence type="ECO:0000313" key="2">
    <source>
        <dbReference type="EMBL" id="EHD00259.1"/>
    </source>
</evidence>
<reference evidence="2 3" key="1">
    <citation type="journal article" date="2011" name="BMC Genomics">
        <title>Genome sequencing reveals diversification of virulence factor content and possible host adaptation in distinct subpopulations of Salmonella enterica.</title>
        <authorList>
            <person name="den Bakker H.C."/>
            <person name="Moreno Switt A.I."/>
            <person name="Govoni G."/>
            <person name="Cummings C.A."/>
            <person name="Ranieri M.L."/>
            <person name="Degoricija L."/>
            <person name="Hoelzer K."/>
            <person name="Rodriguez-Rivera L.D."/>
            <person name="Brown S."/>
            <person name="Bolchacova E."/>
            <person name="Furtado M.R."/>
            <person name="Wiedmann M."/>
        </authorList>
    </citation>
    <scope>NUCLEOTIDE SEQUENCE [LARGE SCALE GENOMIC DNA]</scope>
    <source>
        <strain evidence="2 3">R8-2977</strain>
    </source>
</reference>
<dbReference type="EMBL" id="AFCW01001671">
    <property type="protein sequence ID" value="EHD00259.1"/>
    <property type="molecule type" value="Genomic_DNA"/>
</dbReference>